<dbReference type="AlphaFoldDB" id="A0AAV5DBQ9"/>
<comment type="caution">
    <text evidence="1">The sequence shown here is derived from an EMBL/GenBank/DDBJ whole genome shotgun (WGS) entry which is preliminary data.</text>
</comment>
<accession>A0AAV5DBQ9</accession>
<name>A0AAV5DBQ9_ELECO</name>
<evidence type="ECO:0000313" key="1">
    <source>
        <dbReference type="EMBL" id="GJN07835.1"/>
    </source>
</evidence>
<dbReference type="Proteomes" id="UP001054889">
    <property type="component" value="Unassembled WGS sequence"/>
</dbReference>
<protein>
    <submittedName>
        <fullName evidence="1">Uncharacterized protein</fullName>
    </submittedName>
</protein>
<gene>
    <name evidence="1" type="primary">ga25701</name>
    <name evidence="1" type="ORF">PR202_ga25701</name>
</gene>
<reference evidence="1" key="1">
    <citation type="journal article" date="2018" name="DNA Res.">
        <title>Multiple hybrid de novo genome assembly of finger millet, an orphan allotetraploid crop.</title>
        <authorList>
            <person name="Hatakeyama M."/>
            <person name="Aluri S."/>
            <person name="Balachadran M.T."/>
            <person name="Sivarajan S.R."/>
            <person name="Patrignani A."/>
            <person name="Gruter S."/>
            <person name="Poveda L."/>
            <person name="Shimizu-Inatsugi R."/>
            <person name="Baeten J."/>
            <person name="Francoijs K.J."/>
            <person name="Nataraja K.N."/>
            <person name="Reddy Y.A.N."/>
            <person name="Phadnis S."/>
            <person name="Ravikumar R.L."/>
            <person name="Schlapbach R."/>
            <person name="Sreeman S.M."/>
            <person name="Shimizu K.K."/>
        </authorList>
    </citation>
    <scope>NUCLEOTIDE SEQUENCE</scope>
</reference>
<dbReference type="EMBL" id="BQKI01000015">
    <property type="protein sequence ID" value="GJN07835.1"/>
    <property type="molecule type" value="Genomic_DNA"/>
</dbReference>
<sequence length="53" mass="5658">MNASGRTSTANHFPSFLTCRPCTPSLICLRSIRPPPSVCGDRPSTRSACRHGG</sequence>
<keyword evidence="2" id="KW-1185">Reference proteome</keyword>
<organism evidence="1 2">
    <name type="scientific">Eleusine coracana subsp. coracana</name>
    <dbReference type="NCBI Taxonomy" id="191504"/>
    <lineage>
        <taxon>Eukaryota</taxon>
        <taxon>Viridiplantae</taxon>
        <taxon>Streptophyta</taxon>
        <taxon>Embryophyta</taxon>
        <taxon>Tracheophyta</taxon>
        <taxon>Spermatophyta</taxon>
        <taxon>Magnoliopsida</taxon>
        <taxon>Liliopsida</taxon>
        <taxon>Poales</taxon>
        <taxon>Poaceae</taxon>
        <taxon>PACMAD clade</taxon>
        <taxon>Chloridoideae</taxon>
        <taxon>Cynodonteae</taxon>
        <taxon>Eleusininae</taxon>
        <taxon>Eleusine</taxon>
    </lineage>
</organism>
<reference evidence="1" key="2">
    <citation type="submission" date="2021-12" db="EMBL/GenBank/DDBJ databases">
        <title>Resequencing data analysis of finger millet.</title>
        <authorList>
            <person name="Hatakeyama M."/>
            <person name="Aluri S."/>
            <person name="Balachadran M.T."/>
            <person name="Sivarajan S.R."/>
            <person name="Poveda L."/>
            <person name="Shimizu-Inatsugi R."/>
            <person name="Schlapbach R."/>
            <person name="Sreeman S.M."/>
            <person name="Shimizu K.K."/>
        </authorList>
    </citation>
    <scope>NUCLEOTIDE SEQUENCE</scope>
</reference>
<proteinExistence type="predicted"/>
<evidence type="ECO:0000313" key="2">
    <source>
        <dbReference type="Proteomes" id="UP001054889"/>
    </source>
</evidence>